<evidence type="ECO:0000259" key="1">
    <source>
        <dbReference type="Pfam" id="PF01408"/>
    </source>
</evidence>
<dbReference type="InterPro" id="IPR000683">
    <property type="entry name" value="Gfo/Idh/MocA-like_OxRdtase_N"/>
</dbReference>
<dbReference type="Proteomes" id="UP000694001">
    <property type="component" value="Chromosome"/>
</dbReference>
<dbReference type="PANTHER" id="PTHR43377:SF1">
    <property type="entry name" value="BILIVERDIN REDUCTASE A"/>
    <property type="match status" value="1"/>
</dbReference>
<dbReference type="Pfam" id="PF01408">
    <property type="entry name" value="GFO_IDH_MocA"/>
    <property type="match status" value="1"/>
</dbReference>
<dbReference type="Pfam" id="PF22725">
    <property type="entry name" value="GFO_IDH_MocA_C3"/>
    <property type="match status" value="1"/>
</dbReference>
<reference evidence="3" key="1">
    <citation type="submission" date="2021-06" db="EMBL/GenBank/DDBJ databases">
        <title>Elioraea tepida, sp. nov., a moderately thermophilic aerobic anoxygenic phototrophic bacterium isolated from an alkaline siliceous hot spring mat community in Yellowstone National Park, WY, USA.</title>
        <authorList>
            <person name="Saini M.K."/>
            <person name="Yoshida S."/>
            <person name="Sebastian A."/>
            <person name="Hirose S."/>
            <person name="Hara E."/>
            <person name="Tamaki H."/>
            <person name="Soulier N.T."/>
            <person name="Albert I."/>
            <person name="Hanada S."/>
            <person name="Bryant D.A."/>
            <person name="Tank M."/>
        </authorList>
    </citation>
    <scope>NUCLEOTIDE SEQUENCE</scope>
    <source>
        <strain evidence="3">MS-P2</strain>
    </source>
</reference>
<evidence type="ECO:0000313" key="3">
    <source>
        <dbReference type="EMBL" id="QXM24606.1"/>
    </source>
</evidence>
<feature type="domain" description="Gfo/Idh/MocA-like oxidoreductase N-terminal" evidence="1">
    <location>
        <begin position="4"/>
        <end position="120"/>
    </location>
</feature>
<feature type="domain" description="GFO/IDH/MocA-like oxidoreductase" evidence="2">
    <location>
        <begin position="156"/>
        <end position="233"/>
    </location>
</feature>
<sequence length="316" mass="32681">MARVRVAVIGAGHFGRFHAQKVAAAAGAVLVGIHDRHPERAAAVAAELGAPALASASDAIEASEAVIVATSTPSHHEIAAAAFDAGRHVLVEKPMTATLAEADDLIARAARAGRVLQVGHLERFSAARGALARHVSRPLVMECVRVSPFRPRGLDVSVVLDLMIHDIDLVLMLAQAAPVSVEATGATVMSDRIDVALARLAFADGRAASLSASRIAPGTTRTLRVAGVDGTLEADLVARTLRRFQVADGSVSEESWTEADSLAAQLEGFLAAVRGEAPPRVDGRAGRAALAIALEIEARIAEAQASARAAGLLETL</sequence>
<evidence type="ECO:0000313" key="4">
    <source>
        <dbReference type="Proteomes" id="UP000694001"/>
    </source>
</evidence>
<dbReference type="InterPro" id="IPR051450">
    <property type="entry name" value="Gfo/Idh/MocA_Oxidoreductases"/>
</dbReference>
<organism evidence="3 4">
    <name type="scientific">Elioraea tepida</name>
    <dbReference type="NCBI Taxonomy" id="2843330"/>
    <lineage>
        <taxon>Bacteria</taxon>
        <taxon>Pseudomonadati</taxon>
        <taxon>Pseudomonadota</taxon>
        <taxon>Alphaproteobacteria</taxon>
        <taxon>Acetobacterales</taxon>
        <taxon>Elioraeaceae</taxon>
        <taxon>Elioraea</taxon>
    </lineage>
</organism>
<accession>A0A975U3Y3</accession>
<keyword evidence="4" id="KW-1185">Reference proteome</keyword>
<dbReference type="InterPro" id="IPR055170">
    <property type="entry name" value="GFO_IDH_MocA-like_dom"/>
</dbReference>
<gene>
    <name evidence="3" type="ORF">KO353_15460</name>
</gene>
<protein>
    <submittedName>
        <fullName evidence="3">Gfo/Idh/MocA family oxidoreductase</fullName>
    </submittedName>
</protein>
<dbReference type="KEGG" id="elio:KO353_15460"/>
<dbReference type="GO" id="GO:0000166">
    <property type="term" value="F:nucleotide binding"/>
    <property type="evidence" value="ECO:0007669"/>
    <property type="project" value="InterPro"/>
</dbReference>
<dbReference type="PANTHER" id="PTHR43377">
    <property type="entry name" value="BILIVERDIN REDUCTASE A"/>
    <property type="match status" value="1"/>
</dbReference>
<dbReference type="AlphaFoldDB" id="A0A975U3Y3"/>
<name>A0A975U3Y3_9PROT</name>
<proteinExistence type="predicted"/>
<dbReference type="EMBL" id="CP076448">
    <property type="protein sequence ID" value="QXM24606.1"/>
    <property type="molecule type" value="Genomic_DNA"/>
</dbReference>
<dbReference type="RefSeq" id="WP_218285663.1">
    <property type="nucleotide sequence ID" value="NZ_CP076448.1"/>
</dbReference>
<evidence type="ECO:0000259" key="2">
    <source>
        <dbReference type="Pfam" id="PF22725"/>
    </source>
</evidence>